<protein>
    <recommendedName>
        <fullName evidence="16">Insulin-degrading enzyme</fullName>
    </recommendedName>
</protein>
<keyword evidence="7" id="KW-0482">Metalloprotease</keyword>
<sequence>MPAPTPSRHNRTLSPPTLVTPSRNARSLSGYSNYTPTVTSGNNSGRMNIVTRVALEGRAKQGDDGASIKMYLKLAVPVDSVVANTSIPLFPEENVKVLSSQVHPLDNNSVPYNFSSTLSPLLHRAAAALNLPARSQETFNAVFDISPTHSNVSTPSSIRASKHDNPESIPPVDPQYAGQILVSGYNISYVLPKHFLVHASNSDEAYARTPLRSRRASVSERNTAQFMVAIDMWVPYVSQPARYPYLLSIPTPRCLHNHIKLRIFPPNNTSNSYASLSSVEDDASAWDLTSDPHVTRASSTRSLARSNSYNNLADDESSDSSTAGFSEGCGIQGTFVSAERIRIRWARPSKAVNVPGGGRDGRRRVGVKTVKGEMTCVVRGKQPSPEAGTPEGVVMDVNYKGTCSGVWFPGVATLLGMDIGLEAKGCDVAWPEGGPSKWEISGGTGFTGFDIGPSTNVPTQSRGASLESNQSDELTSSNGSANGFLAANPTSRTNSSSSTSSLLRAPLPAATIGEYSFEGSTSSLPPNGLSSSPLGTMSSIGSISASMQLSQPANPSPPGLPITLHLNMNELLPPAKNVFTFTISGTVVLVPRHTITRMGSSMSRSSSPLEGVSSDQTGLVMLPKFTVLAADSESTTTILRNELEAPYGSVDVYHATGDIRDAQAKKTVLQRAGYTKCGNDGARIVVKDHDPHKRGGATMPQRPTTPIALPRKETLLVPRTAAPVFFSSKPTIPVVSVTVMPFPSKTSAIPAAYSVSMRLNVPAVKDAEWLEFGFAQNEGTVSPSKGEESPKAPKLQLVSATVEGVPVETVTSVSTEVDVSTYGVGFERIGGKEWVSWIKLRVGLVHGSDVVVEYLVKEDPKARAKKGAVPVLLPTFLFPVGKLDVIVRNVEDFTLLNISSNFAHRQSVAGGCSLQHFFVEEFFYPQLSLAFKKNSSIGRNIPFYFALTWILLAAVGLPGLTIGTRQFAVQTHRREAMAQPDTQWKKVEQDNGAPPLYVFEGDIQKSEKDDRDYRLIRLENGLKAMLIHDATADKAAASLDVAVGHLYDPADMPGLAHFCEHLLFMGTDQFPKENEYSEYLSKNNGNSNAYTATSNTNYYFNVATNALGGALERFAGFFHSPLFSPSCTSRELNAVDSEHKKNHQADMWRIFQLNKHLSKPGHVWSKFGSGNRDSLTKAAKDLKAKGKLLEGRESRPASLQPSPIPSRIPSPAPSASSAVSEAEADGGAIGRETRRRLVEWWQKEYCASRMNLCVIGNESLDDLSSMVSKLFSPIPNRGQDPVPMINDHPFGEKEKGTLVSVQTIMGFHALEVSFPLEYQAPHYRSKPGSFLAHFVGHEGPGSLHSYLKNKHWITSLSSGSQNLARGFAMYKVTIQLTEDGFKNYRSVVLAVFHYLALLRSAQFESFHQHERVLLSALRFRFSEKKRPDDYATWVAEHLSWPIPPELLIAGPQLTWEWGKEGLEEKKIREYLDSFRPTEGRVVLMAKKEELEKLEPVQNWEKEPWYGTGYSVKRWDQDLALQANSPNPLPELYLPGPNEFVPTRLEIDKRDVPEFDKRPHLIRQTPLSTLWHKKDDRFWVPKAHVMIDIRTANANVSARTSVLTRLYTDVINDSLTEFAYDADLAGLSYNLFSHSTGLYVTMSGYNDKMALLAQHIVDRVKNIEVNEQRLASMKEQAQREWRNFFLGQSYTLSDYYARYIMTETQWTIEEKLRELPSITAQEVQSHAKGLLKGVNLRMLVAGNIYKDDAVKIAEIAEAGLEPSPTSDNQNDKALLVPEGSDNIWASPIPNPNQANSAITYFLRFGPVVDQRLRVVGALLVQLLHEPAFNVLRTKEQLGYIVSCTSWTLPGSAEKGMRIIVQSEKTPSYLEERIEAFLDEMKEKIDTMSEEEIEQQKSSLKRKWLEADKNLNDEVGRFIAHINTGHWDFLRNEKDAKVLDTVTKAEVAALFASKVHQSSSSRSKLSVHMISQKARPKRVSAEATQLFETAVSEKIPGVDAKAWKTDLEETPLLQEFTKYWKEKLGESDDGQALLKTIPQLVDDHPLDGERQHFSKPSATYIQDLKQFKASLQPSTDPGPMEEWNDLPVSKF</sequence>
<feature type="region of interest" description="Disordered" evidence="9">
    <location>
        <begin position="1"/>
        <end position="43"/>
    </location>
</feature>
<evidence type="ECO:0000259" key="10">
    <source>
        <dbReference type="Pfam" id="PF00675"/>
    </source>
</evidence>
<evidence type="ECO:0000313" key="14">
    <source>
        <dbReference type="EMBL" id="KAF5315652.1"/>
    </source>
</evidence>
<dbReference type="PANTHER" id="PTHR43690:SF18">
    <property type="entry name" value="INSULIN-DEGRADING ENZYME-RELATED"/>
    <property type="match status" value="1"/>
</dbReference>
<feature type="compositionally biased region" description="Polar residues" evidence="9">
    <location>
        <begin position="150"/>
        <end position="159"/>
    </location>
</feature>
<feature type="region of interest" description="Disordered" evidence="9">
    <location>
        <begin position="150"/>
        <end position="170"/>
    </location>
</feature>
<evidence type="ECO:0000313" key="15">
    <source>
        <dbReference type="Proteomes" id="UP000541558"/>
    </source>
</evidence>
<evidence type="ECO:0000256" key="9">
    <source>
        <dbReference type="SAM" id="MobiDB-lite"/>
    </source>
</evidence>
<evidence type="ECO:0000256" key="5">
    <source>
        <dbReference type="ARBA" id="ARBA00022801"/>
    </source>
</evidence>
<dbReference type="SUPFAM" id="SSF63411">
    <property type="entry name" value="LuxS/MPP-like metallohydrolase"/>
    <property type="match status" value="5"/>
</dbReference>
<evidence type="ECO:0000256" key="4">
    <source>
        <dbReference type="ARBA" id="ARBA00022723"/>
    </source>
</evidence>
<proteinExistence type="inferred from homology"/>
<dbReference type="GO" id="GO:0005739">
    <property type="term" value="C:mitochondrion"/>
    <property type="evidence" value="ECO:0007669"/>
    <property type="project" value="TreeGrafter"/>
</dbReference>
<reference evidence="14 15" key="1">
    <citation type="journal article" date="2020" name="ISME J.">
        <title>Uncovering the hidden diversity of litter-decomposition mechanisms in mushroom-forming fungi.</title>
        <authorList>
            <person name="Floudas D."/>
            <person name="Bentzer J."/>
            <person name="Ahren D."/>
            <person name="Johansson T."/>
            <person name="Persson P."/>
            <person name="Tunlid A."/>
        </authorList>
    </citation>
    <scope>NUCLEOTIDE SEQUENCE [LARGE SCALE GENOMIC DNA]</scope>
    <source>
        <strain evidence="14 15">CBS 175.51</strain>
    </source>
</reference>
<dbReference type="InterPro" id="IPR007863">
    <property type="entry name" value="Peptidase_M16_C"/>
</dbReference>
<organism evidence="14 15">
    <name type="scientific">Ephemerocybe angulata</name>
    <dbReference type="NCBI Taxonomy" id="980116"/>
    <lineage>
        <taxon>Eukaryota</taxon>
        <taxon>Fungi</taxon>
        <taxon>Dikarya</taxon>
        <taxon>Basidiomycota</taxon>
        <taxon>Agaricomycotina</taxon>
        <taxon>Agaricomycetes</taxon>
        <taxon>Agaricomycetidae</taxon>
        <taxon>Agaricales</taxon>
        <taxon>Agaricineae</taxon>
        <taxon>Psathyrellaceae</taxon>
        <taxon>Ephemerocybe</taxon>
    </lineage>
</organism>
<evidence type="ECO:0000256" key="2">
    <source>
        <dbReference type="ARBA" id="ARBA00007261"/>
    </source>
</evidence>
<evidence type="ECO:0008006" key="16">
    <source>
        <dbReference type="Google" id="ProtNLM"/>
    </source>
</evidence>
<evidence type="ECO:0000256" key="7">
    <source>
        <dbReference type="ARBA" id="ARBA00023049"/>
    </source>
</evidence>
<dbReference type="InterPro" id="IPR011249">
    <property type="entry name" value="Metalloenz_LuxS/M16"/>
</dbReference>
<dbReference type="Gene3D" id="3.30.830.10">
    <property type="entry name" value="Metalloenzyme, LuxS/M16 peptidase-like"/>
    <property type="match status" value="4"/>
</dbReference>
<dbReference type="GO" id="GO:0005829">
    <property type="term" value="C:cytosol"/>
    <property type="evidence" value="ECO:0007669"/>
    <property type="project" value="TreeGrafter"/>
</dbReference>
<evidence type="ECO:0000256" key="3">
    <source>
        <dbReference type="ARBA" id="ARBA00022670"/>
    </source>
</evidence>
<feature type="region of interest" description="Disordered" evidence="9">
    <location>
        <begin position="2068"/>
        <end position="2089"/>
    </location>
</feature>
<evidence type="ECO:0000259" key="13">
    <source>
        <dbReference type="Pfam" id="PF22456"/>
    </source>
</evidence>
<dbReference type="PROSITE" id="PS00143">
    <property type="entry name" value="INSULINASE"/>
    <property type="match status" value="1"/>
</dbReference>
<dbReference type="InterPro" id="IPR001431">
    <property type="entry name" value="Pept_M16_Zn_BS"/>
</dbReference>
<evidence type="ECO:0000256" key="1">
    <source>
        <dbReference type="ARBA" id="ARBA00001947"/>
    </source>
</evidence>
<dbReference type="GO" id="GO:0004222">
    <property type="term" value="F:metalloendopeptidase activity"/>
    <property type="evidence" value="ECO:0007669"/>
    <property type="project" value="InterPro"/>
</dbReference>
<feature type="domain" description="Peptidase M16 C-terminal" evidence="11">
    <location>
        <begin position="1233"/>
        <end position="1402"/>
    </location>
</feature>
<feature type="domain" description="Peptidase M16 middle/third" evidence="12">
    <location>
        <begin position="1419"/>
        <end position="1713"/>
    </location>
</feature>
<feature type="compositionally biased region" description="Pro residues" evidence="9">
    <location>
        <begin position="1202"/>
        <end position="1212"/>
    </location>
</feature>
<feature type="compositionally biased region" description="Low complexity" evidence="9">
    <location>
        <begin position="295"/>
        <end position="308"/>
    </location>
</feature>
<keyword evidence="3" id="KW-0645">Protease</keyword>
<dbReference type="FunFam" id="3.30.830.10:FF:000012">
    <property type="entry name" value="Protease 3"/>
    <property type="match status" value="1"/>
</dbReference>
<comment type="similarity">
    <text evidence="2">Belongs to the peptidase M16 family.</text>
</comment>
<keyword evidence="5" id="KW-0378">Hydrolase</keyword>
<evidence type="ECO:0000256" key="8">
    <source>
        <dbReference type="SAM" id="Coils"/>
    </source>
</evidence>
<feature type="domain" description="Coenzyme PQQ synthesis protein F-like C-terminal lobe" evidence="13">
    <location>
        <begin position="1817"/>
        <end position="1916"/>
    </location>
</feature>
<gene>
    <name evidence="14" type="ORF">D9611_004831</name>
</gene>
<feature type="compositionally biased region" description="Low complexity" evidence="9">
    <location>
        <begin position="486"/>
        <end position="502"/>
    </location>
</feature>
<feature type="compositionally biased region" description="Basic and acidic residues" evidence="9">
    <location>
        <begin position="1186"/>
        <end position="1195"/>
    </location>
</feature>
<dbReference type="InterPro" id="IPR054734">
    <property type="entry name" value="PqqF-like_C_4"/>
</dbReference>
<dbReference type="FunFam" id="3.30.830.10:FF:000005">
    <property type="entry name" value="nardilysin isoform X1"/>
    <property type="match status" value="1"/>
</dbReference>
<dbReference type="EMBL" id="JAACJK010000220">
    <property type="protein sequence ID" value="KAF5315652.1"/>
    <property type="molecule type" value="Genomic_DNA"/>
</dbReference>
<feature type="coiled-coil region" evidence="8">
    <location>
        <begin position="1869"/>
        <end position="1896"/>
    </location>
</feature>
<dbReference type="GO" id="GO:0046872">
    <property type="term" value="F:metal ion binding"/>
    <property type="evidence" value="ECO:0007669"/>
    <property type="project" value="UniProtKB-KW"/>
</dbReference>
<name>A0A8H5B4L9_9AGAR</name>
<feature type="region of interest" description="Disordered" evidence="9">
    <location>
        <begin position="294"/>
        <end position="325"/>
    </location>
</feature>
<accession>A0A8H5B4L9</accession>
<comment type="cofactor">
    <cofactor evidence="1">
        <name>Zn(2+)</name>
        <dbReference type="ChEBI" id="CHEBI:29105"/>
    </cofactor>
</comment>
<evidence type="ECO:0000259" key="12">
    <source>
        <dbReference type="Pfam" id="PF16187"/>
    </source>
</evidence>
<feature type="domain" description="Peptidase M16 N-terminal" evidence="10">
    <location>
        <begin position="1025"/>
        <end position="1161"/>
    </location>
</feature>
<keyword evidence="15" id="KW-1185">Reference proteome</keyword>
<dbReference type="Pfam" id="PF16187">
    <property type="entry name" value="Peptidase_M16_M"/>
    <property type="match status" value="1"/>
</dbReference>
<keyword evidence="8" id="KW-0175">Coiled coil</keyword>
<dbReference type="InterPro" id="IPR032632">
    <property type="entry name" value="Peptidase_M16_M"/>
</dbReference>
<dbReference type="PANTHER" id="PTHR43690">
    <property type="entry name" value="NARDILYSIN"/>
    <property type="match status" value="1"/>
</dbReference>
<feature type="region of interest" description="Disordered" evidence="9">
    <location>
        <begin position="1186"/>
        <end position="1227"/>
    </location>
</feature>
<dbReference type="GO" id="GO:0051603">
    <property type="term" value="P:proteolysis involved in protein catabolic process"/>
    <property type="evidence" value="ECO:0007669"/>
    <property type="project" value="TreeGrafter"/>
</dbReference>
<dbReference type="OrthoDB" id="952271at2759"/>
<feature type="compositionally biased region" description="Polar residues" evidence="9">
    <location>
        <begin position="12"/>
        <end position="43"/>
    </location>
</feature>
<dbReference type="Pfam" id="PF05193">
    <property type="entry name" value="Peptidase_M16_C"/>
    <property type="match status" value="1"/>
</dbReference>
<dbReference type="FunFam" id="3.30.830.10:FF:000003">
    <property type="entry name" value="Insulin-degrading enzyme"/>
    <property type="match status" value="1"/>
</dbReference>
<dbReference type="Proteomes" id="UP000541558">
    <property type="component" value="Unassembled WGS sequence"/>
</dbReference>
<evidence type="ECO:0000259" key="11">
    <source>
        <dbReference type="Pfam" id="PF05193"/>
    </source>
</evidence>
<dbReference type="GO" id="GO:0043171">
    <property type="term" value="P:peptide catabolic process"/>
    <property type="evidence" value="ECO:0007669"/>
    <property type="project" value="TreeGrafter"/>
</dbReference>
<dbReference type="Pfam" id="PF00675">
    <property type="entry name" value="Peptidase_M16"/>
    <property type="match status" value="1"/>
</dbReference>
<keyword evidence="6" id="KW-0862">Zinc</keyword>
<dbReference type="InterPro" id="IPR011765">
    <property type="entry name" value="Pept_M16_N"/>
</dbReference>
<feature type="region of interest" description="Disordered" evidence="9">
    <location>
        <begin position="445"/>
        <end position="502"/>
    </location>
</feature>
<dbReference type="Pfam" id="PF22456">
    <property type="entry name" value="PqqF-like_C_4"/>
    <property type="match status" value="1"/>
</dbReference>
<evidence type="ECO:0000256" key="6">
    <source>
        <dbReference type="ARBA" id="ARBA00022833"/>
    </source>
</evidence>
<keyword evidence="4" id="KW-0479">Metal-binding</keyword>
<feature type="compositionally biased region" description="Polar residues" evidence="9">
    <location>
        <begin position="453"/>
        <end position="481"/>
    </location>
</feature>
<dbReference type="InterPro" id="IPR050626">
    <property type="entry name" value="Peptidase_M16"/>
</dbReference>
<comment type="caution">
    <text evidence="14">The sequence shown here is derived from an EMBL/GenBank/DDBJ whole genome shotgun (WGS) entry which is preliminary data.</text>
</comment>